<evidence type="ECO:0000313" key="1">
    <source>
        <dbReference type="EnsemblMetazoa" id="Aqu2.1.29833_001"/>
    </source>
</evidence>
<protein>
    <submittedName>
        <fullName evidence="1">Uncharacterized protein</fullName>
    </submittedName>
</protein>
<accession>A0A1X7UPY9</accession>
<reference evidence="1" key="1">
    <citation type="submission" date="2017-05" db="UniProtKB">
        <authorList>
            <consortium name="EnsemblMetazoa"/>
        </authorList>
    </citation>
    <scope>IDENTIFICATION</scope>
</reference>
<name>A0A1X7UPY9_AMPQE</name>
<dbReference type="EnsemblMetazoa" id="Aqu2.1.29833_001">
    <property type="protein sequence ID" value="Aqu2.1.29833_001"/>
    <property type="gene ID" value="Aqu2.1.29833"/>
</dbReference>
<proteinExistence type="predicted"/>
<dbReference type="AlphaFoldDB" id="A0A1X7UPY9"/>
<organism evidence="1">
    <name type="scientific">Amphimedon queenslandica</name>
    <name type="common">Sponge</name>
    <dbReference type="NCBI Taxonomy" id="400682"/>
    <lineage>
        <taxon>Eukaryota</taxon>
        <taxon>Metazoa</taxon>
        <taxon>Porifera</taxon>
        <taxon>Demospongiae</taxon>
        <taxon>Heteroscleromorpha</taxon>
        <taxon>Haplosclerida</taxon>
        <taxon>Niphatidae</taxon>
        <taxon>Amphimedon</taxon>
    </lineage>
</organism>
<dbReference type="InParanoid" id="A0A1X7UPY9"/>
<sequence>MSIKCLLPSKTLGRPPILGFKLDHLLQERIKSMRLWRTPIGTSIVISNGTAIAKKHTYSCEAPTLRKEWTKSVLRRIGFSKRRANSKSKVQPHDFLELNENFLFHINGVVEMEDIPSSLIINLDQTAVQVVPSCSWTMEKKGTKRIERLVLMTNVR</sequence>